<dbReference type="Proteomes" id="UP000078200">
    <property type="component" value="Unassembled WGS sequence"/>
</dbReference>
<keyword evidence="2" id="KW-1185">Reference proteome</keyword>
<evidence type="ECO:0000313" key="1">
    <source>
        <dbReference type="EnsemblMetazoa" id="GAUT033632-PA"/>
    </source>
</evidence>
<accession>A0A1A9VDB5</accession>
<name>A0A1A9VDB5_GLOAU</name>
<reference evidence="1" key="1">
    <citation type="submission" date="2020-05" db="UniProtKB">
        <authorList>
            <consortium name="EnsemblMetazoa"/>
        </authorList>
    </citation>
    <scope>IDENTIFICATION</scope>
    <source>
        <strain evidence="1">TTRI</strain>
    </source>
</reference>
<evidence type="ECO:0000313" key="2">
    <source>
        <dbReference type="Proteomes" id="UP000078200"/>
    </source>
</evidence>
<proteinExistence type="predicted"/>
<dbReference type="AlphaFoldDB" id="A0A1A9VDB5"/>
<organism evidence="1 2">
    <name type="scientific">Glossina austeni</name>
    <name type="common">Savannah tsetse fly</name>
    <dbReference type="NCBI Taxonomy" id="7395"/>
    <lineage>
        <taxon>Eukaryota</taxon>
        <taxon>Metazoa</taxon>
        <taxon>Ecdysozoa</taxon>
        <taxon>Arthropoda</taxon>
        <taxon>Hexapoda</taxon>
        <taxon>Insecta</taxon>
        <taxon>Pterygota</taxon>
        <taxon>Neoptera</taxon>
        <taxon>Endopterygota</taxon>
        <taxon>Diptera</taxon>
        <taxon>Brachycera</taxon>
        <taxon>Muscomorpha</taxon>
        <taxon>Hippoboscoidea</taxon>
        <taxon>Glossinidae</taxon>
        <taxon>Glossina</taxon>
    </lineage>
</organism>
<protein>
    <submittedName>
        <fullName evidence="1">Uncharacterized protein</fullName>
    </submittedName>
</protein>
<dbReference type="VEuPathDB" id="VectorBase:GAUT033632"/>
<sequence length="129" mass="15098">MDMGMFMMMELVESSVHSSDDAQNCAISSGKTFGSSKRKPEDDKYLKIIYKLSDIIHKEIVRKCMKEGEFARERNTPLLALFQNNVVALRTIIIHHHHHHQNYWLRNVEDSKYCRIQPRHAPTLFGKNN</sequence>
<dbReference type="EnsemblMetazoa" id="GAUT033632-RA">
    <property type="protein sequence ID" value="GAUT033632-PA"/>
    <property type="gene ID" value="GAUT033632"/>
</dbReference>